<dbReference type="OrthoDB" id="9814966at2"/>
<dbReference type="Proteomes" id="UP000293331">
    <property type="component" value="Unassembled WGS sequence"/>
</dbReference>
<dbReference type="Gene3D" id="3.40.50.1820">
    <property type="entry name" value="alpha/beta hydrolase"/>
    <property type="match status" value="1"/>
</dbReference>
<dbReference type="InterPro" id="IPR000073">
    <property type="entry name" value="AB_hydrolase_1"/>
</dbReference>
<dbReference type="PANTHER" id="PTHR43194">
    <property type="entry name" value="HYDROLASE ALPHA/BETA FOLD FAMILY"/>
    <property type="match status" value="1"/>
</dbReference>
<dbReference type="SUPFAM" id="SSF53474">
    <property type="entry name" value="alpha/beta-Hydrolases"/>
    <property type="match status" value="1"/>
</dbReference>
<accession>A0A4V1ZC25</accession>
<gene>
    <name evidence="2" type="ORF">EWM62_04370</name>
</gene>
<name>A0A4V1ZC25_9SPHI</name>
<dbReference type="RefSeq" id="WP_129875440.1">
    <property type="nucleotide sequence ID" value="NZ_SEWG01000002.1"/>
</dbReference>
<dbReference type="Pfam" id="PF12697">
    <property type="entry name" value="Abhydrolase_6"/>
    <property type="match status" value="1"/>
</dbReference>
<keyword evidence="2" id="KW-0378">Hydrolase</keyword>
<evidence type="ECO:0000313" key="2">
    <source>
        <dbReference type="EMBL" id="RYU91180.1"/>
    </source>
</evidence>
<reference evidence="2 3" key="1">
    <citation type="submission" date="2019-02" db="EMBL/GenBank/DDBJ databases">
        <title>Bacterial novel species Mucilaginibacter sp. 17JY9-4 isolated from soil.</title>
        <authorList>
            <person name="Jung H.-Y."/>
        </authorList>
    </citation>
    <scope>NUCLEOTIDE SEQUENCE [LARGE SCALE GENOMIC DNA]</scope>
    <source>
        <strain evidence="2 3">17JY9-4</strain>
    </source>
</reference>
<proteinExistence type="predicted"/>
<dbReference type="InterPro" id="IPR029058">
    <property type="entry name" value="AB_hydrolase_fold"/>
</dbReference>
<keyword evidence="3" id="KW-1185">Reference proteome</keyword>
<sequence length="266" mass="29951">MKTIIFIHGMFQNPKSWDKWVAYFTDRGYNCIAPAWPKHEGEPEDLRNYPPEGLGDLHLANITENIEALIRVQDEPPILIGHSVGGLIVQLMVAKGLADLGVPISSVAPNAMLAFDWGFMKNSALIANPFKGNEPFYTDLESFHESFCNTMSMEDTRVAFEETATHDSRNVLRDCMGDDGEIDTEMPHSPLLFIGAEKDEIIPAELCKRNAEAYDDEVSISDYKEFAGRGHWICGQEGWQEVAAYIAEWLDQHETLKYNANHIEAN</sequence>
<dbReference type="GO" id="GO:0016787">
    <property type="term" value="F:hydrolase activity"/>
    <property type="evidence" value="ECO:0007669"/>
    <property type="project" value="UniProtKB-KW"/>
</dbReference>
<comment type="caution">
    <text evidence="2">The sequence shown here is derived from an EMBL/GenBank/DDBJ whole genome shotgun (WGS) entry which is preliminary data.</text>
</comment>
<dbReference type="InterPro" id="IPR050228">
    <property type="entry name" value="Carboxylesterase_BioH"/>
</dbReference>
<dbReference type="PANTHER" id="PTHR43194:SF2">
    <property type="entry name" value="PEROXISOMAL MEMBRANE PROTEIN LPX1"/>
    <property type="match status" value="1"/>
</dbReference>
<feature type="domain" description="AB hydrolase-1" evidence="1">
    <location>
        <begin position="4"/>
        <end position="244"/>
    </location>
</feature>
<protein>
    <submittedName>
        <fullName evidence="2">Alpha/beta hydrolase</fullName>
    </submittedName>
</protein>
<organism evidence="2 3">
    <name type="scientific">Mucilaginibacter terrigena</name>
    <dbReference type="NCBI Taxonomy" id="2492395"/>
    <lineage>
        <taxon>Bacteria</taxon>
        <taxon>Pseudomonadati</taxon>
        <taxon>Bacteroidota</taxon>
        <taxon>Sphingobacteriia</taxon>
        <taxon>Sphingobacteriales</taxon>
        <taxon>Sphingobacteriaceae</taxon>
        <taxon>Mucilaginibacter</taxon>
    </lineage>
</organism>
<evidence type="ECO:0000313" key="3">
    <source>
        <dbReference type="Proteomes" id="UP000293331"/>
    </source>
</evidence>
<evidence type="ECO:0000259" key="1">
    <source>
        <dbReference type="Pfam" id="PF12697"/>
    </source>
</evidence>
<dbReference type="AlphaFoldDB" id="A0A4V1ZC25"/>
<dbReference type="EMBL" id="SEWG01000002">
    <property type="protein sequence ID" value="RYU91180.1"/>
    <property type="molecule type" value="Genomic_DNA"/>
</dbReference>